<name>A0A5D3AS52_9TREE</name>
<feature type="compositionally biased region" description="Low complexity" evidence="1">
    <location>
        <begin position="482"/>
        <end position="497"/>
    </location>
</feature>
<sequence length="1007" mass="113712">MQSDTGKGKETQPSFQVTALAGPPRLSIHNPPQSRSYKNTEPSWVDALSGGPADPSDHHKDSNDEWFFRNVKRVKGTDYSIGYGSEAHHLIVPGLSEDGKLVYQTLHSRRRARPYEMDHEPLHPSWWDEQMRKSTEWFMKFREDGGMQPPTAEGEDKIITDQDGNLIKDDEQAQKVLSMWSSIIKPDFEDALDKNRSSYYRGYNGGSLRPHATIISKDDVSTALTSKPYHYGDGPDPAANTTISLNERFQPDLENVIIRVKDAPSWERKRNNGPTRGSSHVLIHTEYTPSFIPITTSVLAYPANLEDLDKLSTEARTLYDGTDEEATAYMQQIIKNAGTAFDLFDKDQLVSKTIADSIMPYHIDGYPASRLDRESRATARSKYIAASVCRMFDEQDMRNSTRSGSYIQPYVSTPRKYVWDQALKTGWIEASKMNGPPHAIKEILDDTAQRLATLTGTGRREEGEAPPPSYGDVIELNTGVISNSSGVGSSSASAFPSERIDHPQPRGASRKEPVGYNDDDNILLGQPAVGASSSAGTRQASQYRVSHLSPTGPETITNITRMSLKSTAAKAANTFDIVTHIISYIDTPHDLASLLRTSPTFFQAAGPKLYRKITISNERNPLLGADQEYDPDYAEDYGPYDKDVLLWHVREVYIERTELWFWKLPWCETVDAYPLPNLRTVTVEPVSYAKLPHSTYDSVENDFSLPCPQLIHGLCANATRLCLSSLSQKGFVNLIVGMISLLHEVTTLDLKVRVQDLRELASIRALLDAQEVEEVNIYLWDEIFPPREVIPADDDDLSDLIVWLGLRNFAMLSDIGEIILKFLDIPSLFSLQIYNLRQVVGRYTTEVEENSSIGPGYPAGARDALMALAGFFEQVEKEPTMLSEHANPELELSYPSAKEWYDDEAWDGRWAPGEQAYYEAIVDPSEKMLDLRQKLGRRMGRKEKCFVYLSEEQLERIWDVVTAKSPIHPLDRAVFTPREYRERTFISDMFMHLTDSLLDLRRVDRYR</sequence>
<dbReference type="AlphaFoldDB" id="A0A5D3AS52"/>
<feature type="compositionally biased region" description="Polar residues" evidence="1">
    <location>
        <begin position="30"/>
        <end position="42"/>
    </location>
</feature>
<feature type="region of interest" description="Disordered" evidence="1">
    <location>
        <begin position="481"/>
        <end position="555"/>
    </location>
</feature>
<feature type="compositionally biased region" description="Basic and acidic residues" evidence="1">
    <location>
        <begin position="1"/>
        <end position="10"/>
    </location>
</feature>
<evidence type="ECO:0000313" key="3">
    <source>
        <dbReference type="Proteomes" id="UP000322245"/>
    </source>
</evidence>
<protein>
    <submittedName>
        <fullName evidence="2">Uncharacterized protein</fullName>
    </submittedName>
</protein>
<feature type="compositionally biased region" description="Basic and acidic residues" evidence="1">
    <location>
        <begin position="498"/>
        <end position="513"/>
    </location>
</feature>
<feature type="region of interest" description="Disordered" evidence="1">
    <location>
        <begin position="1"/>
        <end position="63"/>
    </location>
</feature>
<reference evidence="2 3" key="1">
    <citation type="submission" date="2017-05" db="EMBL/GenBank/DDBJ databases">
        <title>The Genome Sequence of Tsuchiyaea wingfieldii DSM 27421.</title>
        <authorList>
            <person name="Cuomo C."/>
            <person name="Passer A."/>
            <person name="Billmyre B."/>
            <person name="Heitman J."/>
        </authorList>
    </citation>
    <scope>NUCLEOTIDE SEQUENCE [LARGE SCALE GENOMIC DNA]</scope>
    <source>
        <strain evidence="2 3">DSM 27421</strain>
    </source>
</reference>
<comment type="caution">
    <text evidence="2">The sequence shown here is derived from an EMBL/GenBank/DDBJ whole genome shotgun (WGS) entry which is preliminary data.</text>
</comment>
<gene>
    <name evidence="2" type="ORF">B9479_006394</name>
</gene>
<keyword evidence="3" id="KW-1185">Reference proteome</keyword>
<dbReference type="EMBL" id="NIDF01000107">
    <property type="protein sequence ID" value="TYJ52973.1"/>
    <property type="molecule type" value="Genomic_DNA"/>
</dbReference>
<feature type="compositionally biased region" description="Polar residues" evidence="1">
    <location>
        <begin position="531"/>
        <end position="555"/>
    </location>
</feature>
<organism evidence="2 3">
    <name type="scientific">Cryptococcus floricola</name>
    <dbReference type="NCBI Taxonomy" id="2591691"/>
    <lineage>
        <taxon>Eukaryota</taxon>
        <taxon>Fungi</taxon>
        <taxon>Dikarya</taxon>
        <taxon>Basidiomycota</taxon>
        <taxon>Agaricomycotina</taxon>
        <taxon>Tremellomycetes</taxon>
        <taxon>Tremellales</taxon>
        <taxon>Cryptococcaceae</taxon>
        <taxon>Cryptococcus</taxon>
    </lineage>
</organism>
<dbReference type="Proteomes" id="UP000322245">
    <property type="component" value="Unassembled WGS sequence"/>
</dbReference>
<proteinExistence type="predicted"/>
<accession>A0A5D3AS52</accession>
<evidence type="ECO:0000313" key="2">
    <source>
        <dbReference type="EMBL" id="TYJ52973.1"/>
    </source>
</evidence>
<feature type="region of interest" description="Disordered" evidence="1">
    <location>
        <begin position="456"/>
        <end position="475"/>
    </location>
</feature>
<evidence type="ECO:0000256" key="1">
    <source>
        <dbReference type="SAM" id="MobiDB-lite"/>
    </source>
</evidence>